<dbReference type="Proteomes" id="UP001154265">
    <property type="component" value="Unassembled WGS sequence"/>
</dbReference>
<feature type="region of interest" description="Disordered" evidence="1">
    <location>
        <begin position="40"/>
        <end position="107"/>
    </location>
</feature>
<comment type="caution">
    <text evidence="4">The sequence shown here is derived from an EMBL/GenBank/DDBJ whole genome shotgun (WGS) entry which is preliminary data.</text>
</comment>
<dbReference type="RefSeq" id="WP_277867054.1">
    <property type="nucleotide sequence ID" value="NZ_JAKKUT010000002.1"/>
</dbReference>
<sequence length="147" mass="16060">MKSSRILQWLLGTTLGLGLMVLLFASVLGIFSQGLLLPPERPEFTNDFPQAMAESPEATTEAGEDTEEPEPSPEPSPEPDNTTARVSYGEGLRIRDRPDRSGEPLGGVSFDEEVILLEQSDDGEWQRIRTQDGLEGWVLGFGLTSSP</sequence>
<keyword evidence="2" id="KW-0812">Transmembrane</keyword>
<organism evidence="4 5">
    <name type="scientific">Candidatus Synechococcus calcipolaris G9</name>
    <dbReference type="NCBI Taxonomy" id="1497997"/>
    <lineage>
        <taxon>Bacteria</taxon>
        <taxon>Bacillati</taxon>
        <taxon>Cyanobacteriota</taxon>
        <taxon>Cyanophyceae</taxon>
        <taxon>Synechococcales</taxon>
        <taxon>Synechococcaceae</taxon>
        <taxon>Synechococcus</taxon>
    </lineage>
</organism>
<feature type="transmembrane region" description="Helical" evidence="2">
    <location>
        <begin position="6"/>
        <end position="31"/>
    </location>
</feature>
<evidence type="ECO:0000256" key="2">
    <source>
        <dbReference type="SAM" id="Phobius"/>
    </source>
</evidence>
<keyword evidence="2" id="KW-1133">Transmembrane helix</keyword>
<proteinExistence type="predicted"/>
<dbReference type="Pfam" id="PF08239">
    <property type="entry name" value="SH3_3"/>
    <property type="match status" value="1"/>
</dbReference>
<name>A0ABT6EZY5_9SYNE</name>
<gene>
    <name evidence="4" type="ORF">L3556_09570</name>
</gene>
<keyword evidence="2" id="KW-0472">Membrane</keyword>
<keyword evidence="5" id="KW-1185">Reference proteome</keyword>
<accession>A0ABT6EZY5</accession>
<feature type="compositionally biased region" description="Basic and acidic residues" evidence="1">
    <location>
        <begin position="92"/>
        <end position="102"/>
    </location>
</feature>
<feature type="domain" description="SH3b" evidence="3">
    <location>
        <begin position="91"/>
        <end position="139"/>
    </location>
</feature>
<reference evidence="4" key="2">
    <citation type="submission" date="2022-01" db="EMBL/GenBank/DDBJ databases">
        <authorList>
            <person name="Zivanovic Y."/>
            <person name="Moreira D."/>
            <person name="Lopez-Garcia P."/>
        </authorList>
    </citation>
    <scope>NUCLEOTIDE SEQUENCE</scope>
    <source>
        <strain evidence="4">G9</strain>
    </source>
</reference>
<feature type="compositionally biased region" description="Acidic residues" evidence="1">
    <location>
        <begin position="62"/>
        <end position="71"/>
    </location>
</feature>
<evidence type="ECO:0000256" key="1">
    <source>
        <dbReference type="SAM" id="MobiDB-lite"/>
    </source>
</evidence>
<dbReference type="Gene3D" id="2.30.30.40">
    <property type="entry name" value="SH3 Domains"/>
    <property type="match status" value="1"/>
</dbReference>
<dbReference type="InterPro" id="IPR003646">
    <property type="entry name" value="SH3-like_bac-type"/>
</dbReference>
<dbReference type="EMBL" id="JAKKUT010000002">
    <property type="protein sequence ID" value="MDG2991174.1"/>
    <property type="molecule type" value="Genomic_DNA"/>
</dbReference>
<evidence type="ECO:0000313" key="5">
    <source>
        <dbReference type="Proteomes" id="UP001154265"/>
    </source>
</evidence>
<reference evidence="4" key="1">
    <citation type="journal article" date="2022" name="Genome Biol. Evol.">
        <title>A New Gene Family Diagnostic for Intracellular Biomineralization of Amorphous Ca Carbonates by Cyanobacteria.</title>
        <authorList>
            <person name="Benzerara K."/>
            <person name="Duprat E."/>
            <person name="Bitard-Feildel T."/>
            <person name="Caumes G."/>
            <person name="Cassier-Chauvat C."/>
            <person name="Chauvat F."/>
            <person name="Dezi M."/>
            <person name="Diop S.I."/>
            <person name="Gaschignard G."/>
            <person name="Gorgen S."/>
            <person name="Gugger M."/>
            <person name="Lopez-Garcia P."/>
            <person name="Millet M."/>
            <person name="Skouri-Panet F."/>
            <person name="Moreira D."/>
            <person name="Callebaut I."/>
        </authorList>
    </citation>
    <scope>NUCLEOTIDE SEQUENCE</scope>
    <source>
        <strain evidence="4">G9</strain>
    </source>
</reference>
<evidence type="ECO:0000259" key="3">
    <source>
        <dbReference type="Pfam" id="PF08239"/>
    </source>
</evidence>
<protein>
    <submittedName>
        <fullName evidence="4">SH3 domain-containing protein</fullName>
    </submittedName>
</protein>
<evidence type="ECO:0000313" key="4">
    <source>
        <dbReference type="EMBL" id="MDG2991174.1"/>
    </source>
</evidence>